<protein>
    <submittedName>
        <fullName evidence="2">Uncharacterized protein</fullName>
    </submittedName>
</protein>
<feature type="compositionally biased region" description="Basic and acidic residues" evidence="1">
    <location>
        <begin position="1"/>
        <end position="10"/>
    </location>
</feature>
<feature type="region of interest" description="Disordered" evidence="1">
    <location>
        <begin position="1"/>
        <end position="35"/>
    </location>
</feature>
<organism evidence="2 3">
    <name type="scientific">Owenweeksia hongkongensis (strain DSM 17368 / CIP 108786 / JCM 12287 / NRRL B-23963 / UST20020801)</name>
    <dbReference type="NCBI Taxonomy" id="926562"/>
    <lineage>
        <taxon>Bacteria</taxon>
        <taxon>Pseudomonadati</taxon>
        <taxon>Bacteroidota</taxon>
        <taxon>Flavobacteriia</taxon>
        <taxon>Flavobacteriales</taxon>
        <taxon>Owenweeksiaceae</taxon>
        <taxon>Owenweeksia</taxon>
    </lineage>
</organism>
<dbReference type="AlphaFoldDB" id="G8R1K1"/>
<sequence>MNTHTDKTQENKSQSVSAASPQMQSGDESTFHFVDNRPEAIAQRKLKEMANNSPKVKQLKAFQDITNNDTLQRRQRSRGAKGRPTRTSNPLKGVRQNPADKEGPLRITVQQGKLIPNHGVGRSGDVNALIPNITTANMYAVPISTQIDDVNGMRMDQQQAANQDDRNMAIQNNIHPQNQSQTYASAYVDSAVLENNEGEDRYALRMVKHALRQSNRDRHIYRVYGQRAIMSEDNYVPYNQKQEMVNANPGQDGE</sequence>
<name>G8R1K1_OWEHD</name>
<feature type="compositionally biased region" description="Polar residues" evidence="1">
    <location>
        <begin position="11"/>
        <end position="28"/>
    </location>
</feature>
<dbReference type="KEGG" id="oho:Oweho_0727"/>
<dbReference type="OrthoDB" id="681139at2"/>
<proteinExistence type="predicted"/>
<reference evidence="2 3" key="1">
    <citation type="journal article" date="2012" name="Stand. Genomic Sci.">
        <title>Genome sequence of the orange-pigmented seawater bacterium Owenweeksia hongkongensis type strain (UST20020801(T)).</title>
        <authorList>
            <person name="Riedel T."/>
            <person name="Held B."/>
            <person name="Nolan M."/>
            <person name="Lucas S."/>
            <person name="Lapidus A."/>
            <person name="Tice H."/>
            <person name="Del Rio T.G."/>
            <person name="Cheng J.F."/>
            <person name="Han C."/>
            <person name="Tapia R."/>
            <person name="Goodwin L.A."/>
            <person name="Pitluck S."/>
            <person name="Liolios K."/>
            <person name="Mavromatis K."/>
            <person name="Pagani I."/>
            <person name="Ivanova N."/>
            <person name="Mikhailova N."/>
            <person name="Pati A."/>
            <person name="Chen A."/>
            <person name="Palaniappan K."/>
            <person name="Rohde M."/>
            <person name="Tindall B.J."/>
            <person name="Detter J.C."/>
            <person name="Goker M."/>
            <person name="Woyke T."/>
            <person name="Bristow J."/>
            <person name="Eisen J.A."/>
            <person name="Markowitz V."/>
            <person name="Hugenholtz P."/>
            <person name="Klenk H.P."/>
            <person name="Kyrpides N.C."/>
        </authorList>
    </citation>
    <scope>NUCLEOTIDE SEQUENCE</scope>
    <source>
        <strain evidence="3">DSM 17368 / JCM 12287 / NRRL B-23963</strain>
    </source>
</reference>
<dbReference type="HOGENOM" id="CLU_1093458_0_0_10"/>
<dbReference type="Proteomes" id="UP000005631">
    <property type="component" value="Chromosome"/>
</dbReference>
<keyword evidence="3" id="KW-1185">Reference proteome</keyword>
<feature type="compositionally biased region" description="Basic residues" evidence="1">
    <location>
        <begin position="73"/>
        <end position="84"/>
    </location>
</feature>
<gene>
    <name evidence="2" type="ordered locus">Oweho_0727</name>
</gene>
<dbReference type="eggNOG" id="ENOG5033A2K">
    <property type="taxonomic scope" value="Bacteria"/>
</dbReference>
<evidence type="ECO:0000313" key="3">
    <source>
        <dbReference type="Proteomes" id="UP000005631"/>
    </source>
</evidence>
<accession>G8R1K1</accession>
<dbReference type="EMBL" id="CP003156">
    <property type="protein sequence ID" value="AEV31740.1"/>
    <property type="molecule type" value="Genomic_DNA"/>
</dbReference>
<evidence type="ECO:0000313" key="2">
    <source>
        <dbReference type="EMBL" id="AEV31740.1"/>
    </source>
</evidence>
<evidence type="ECO:0000256" key="1">
    <source>
        <dbReference type="SAM" id="MobiDB-lite"/>
    </source>
</evidence>
<feature type="region of interest" description="Disordered" evidence="1">
    <location>
        <begin position="47"/>
        <end position="103"/>
    </location>
</feature>
<dbReference type="RefSeq" id="WP_014201101.1">
    <property type="nucleotide sequence ID" value="NC_016599.1"/>
</dbReference>